<evidence type="ECO:0000313" key="2">
    <source>
        <dbReference type="Proteomes" id="UP000475532"/>
    </source>
</evidence>
<dbReference type="Gene3D" id="3.40.109.10">
    <property type="entry name" value="NADH Oxidase"/>
    <property type="match status" value="1"/>
</dbReference>
<protein>
    <recommendedName>
        <fullName evidence="3">Nitroreductase domain-containing protein</fullName>
    </recommendedName>
</protein>
<evidence type="ECO:0008006" key="3">
    <source>
        <dbReference type="Google" id="ProtNLM"/>
    </source>
</evidence>
<comment type="caution">
    <text evidence="1">The sequence shown here is derived from an EMBL/GenBank/DDBJ whole genome shotgun (WGS) entry which is preliminary data.</text>
</comment>
<proteinExistence type="predicted"/>
<dbReference type="EMBL" id="JAAGLI010001088">
    <property type="protein sequence ID" value="NEA28772.1"/>
    <property type="molecule type" value="Genomic_DNA"/>
</dbReference>
<organism evidence="1 2">
    <name type="scientific">Actinomadura bangladeshensis</name>
    <dbReference type="NCBI Taxonomy" id="453573"/>
    <lineage>
        <taxon>Bacteria</taxon>
        <taxon>Bacillati</taxon>
        <taxon>Actinomycetota</taxon>
        <taxon>Actinomycetes</taxon>
        <taxon>Streptosporangiales</taxon>
        <taxon>Thermomonosporaceae</taxon>
        <taxon>Actinomadura</taxon>
    </lineage>
</organism>
<evidence type="ECO:0000313" key="1">
    <source>
        <dbReference type="EMBL" id="NEA28772.1"/>
    </source>
</evidence>
<dbReference type="PANTHER" id="PTHR23026">
    <property type="entry name" value="NADPH NITROREDUCTASE"/>
    <property type="match status" value="1"/>
</dbReference>
<dbReference type="AlphaFoldDB" id="A0A6L9QV33"/>
<gene>
    <name evidence="1" type="ORF">G3I70_40690</name>
</gene>
<sequence length="350" mass="38555">MVEATRISAKHQGALGRPFGSERPDLAARFVVRAAILAPSINNTQPWRFVERPRGLELWADRARLLPIADPAGRELLISCGASLFNARLAVRRLGFTPQVRLLPDPAEPDLLARVTWGTRRAPRPYEELLYRTIPHRHTHRGRFLATPLPPMLPTVLAGIARYEGAGLRVVKDEGRRRQLAEHVQAAEMVQLRDPRILGERLAWTVPPDSGRRDGLAVGSHPVPADGLEFPARDLAAGAPWGSRHPASGQDADQATASAAVGVVAVLTTREDRRVDWLLAGQALQHVLLHAATLDVSAAFHTQPLELPYLRGAIRRDLVCGHPQMLMRLGHVTRHPNNRRRPVADVLSGE</sequence>
<name>A0A6L9QV33_9ACTN</name>
<accession>A0A6L9QV33</accession>
<dbReference type="InterPro" id="IPR050627">
    <property type="entry name" value="Nitroreductase/BluB"/>
</dbReference>
<dbReference type="RefSeq" id="WP_163063333.1">
    <property type="nucleotide sequence ID" value="NZ_JAAGLI010001088.1"/>
</dbReference>
<dbReference type="PANTHER" id="PTHR23026:SF123">
    <property type="entry name" value="NAD(P)H NITROREDUCTASE RV3131-RELATED"/>
    <property type="match status" value="1"/>
</dbReference>
<dbReference type="SUPFAM" id="SSF55469">
    <property type="entry name" value="FMN-dependent nitroreductase-like"/>
    <property type="match status" value="1"/>
</dbReference>
<dbReference type="GO" id="GO:0016491">
    <property type="term" value="F:oxidoreductase activity"/>
    <property type="evidence" value="ECO:0007669"/>
    <property type="project" value="InterPro"/>
</dbReference>
<dbReference type="Proteomes" id="UP000475532">
    <property type="component" value="Unassembled WGS sequence"/>
</dbReference>
<dbReference type="NCBIfam" id="NF047509">
    <property type="entry name" value="Rv3131_FMN_oxido"/>
    <property type="match status" value="1"/>
</dbReference>
<reference evidence="1 2" key="1">
    <citation type="submission" date="2020-01" db="EMBL/GenBank/DDBJ databases">
        <title>Insect and environment-associated Actinomycetes.</title>
        <authorList>
            <person name="Currrie C."/>
            <person name="Chevrette M."/>
            <person name="Carlson C."/>
            <person name="Stubbendieck R."/>
            <person name="Wendt-Pienkowski E."/>
        </authorList>
    </citation>
    <scope>NUCLEOTIDE SEQUENCE [LARGE SCALE GENOMIC DNA]</scope>
    <source>
        <strain evidence="1 2">SID10258</strain>
    </source>
</reference>
<dbReference type="InterPro" id="IPR000415">
    <property type="entry name" value="Nitroreductase-like"/>
</dbReference>